<dbReference type="PROSITE" id="PS51257">
    <property type="entry name" value="PROKAR_LIPOPROTEIN"/>
    <property type="match status" value="1"/>
</dbReference>
<evidence type="ECO:0000313" key="1">
    <source>
        <dbReference type="EMBL" id="SFJ10970.1"/>
    </source>
</evidence>
<dbReference type="EMBL" id="FORO01000014">
    <property type="protein sequence ID" value="SFJ10970.1"/>
    <property type="molecule type" value="Genomic_DNA"/>
</dbReference>
<evidence type="ECO:0000313" key="2">
    <source>
        <dbReference type="Proteomes" id="UP000182829"/>
    </source>
</evidence>
<sequence>MSPSTRRTVLVSCATGSLVTGGCMASRSERQDTITLCDVSVHNRQEEPIEAEIRVLEGETIVAETAGEIEPATEDVVDGTETAVFDGLTVPDEDVPSEPGAYHVQMRIAGKEWRELRARDIAPKTEADHVTIDGKIERQQREETKRERRLTLGTVLHSDGCQSV</sequence>
<reference evidence="1 2" key="1">
    <citation type="submission" date="2016-10" db="EMBL/GenBank/DDBJ databases">
        <authorList>
            <person name="de Groot N.N."/>
        </authorList>
    </citation>
    <scope>NUCLEOTIDE SEQUENCE [LARGE SCALE GENOMIC DNA]</scope>
    <source>
        <strain evidence="1 2">SP2</strain>
    </source>
</reference>
<evidence type="ECO:0008006" key="3">
    <source>
        <dbReference type="Google" id="ProtNLM"/>
    </source>
</evidence>
<dbReference type="Proteomes" id="UP000182829">
    <property type="component" value="Unassembled WGS sequence"/>
</dbReference>
<proteinExistence type="predicted"/>
<gene>
    <name evidence="1" type="ORF">SAMN05443661_11461</name>
</gene>
<name>A0A1I3NPT4_9EURY</name>
<accession>A0A1I3NPT4</accession>
<dbReference type="AlphaFoldDB" id="A0A1I3NPT4"/>
<organism evidence="1 2">
    <name type="scientific">Natronobacterium gregoryi</name>
    <dbReference type="NCBI Taxonomy" id="44930"/>
    <lineage>
        <taxon>Archaea</taxon>
        <taxon>Methanobacteriati</taxon>
        <taxon>Methanobacteriota</taxon>
        <taxon>Stenosarchaea group</taxon>
        <taxon>Halobacteria</taxon>
        <taxon>Halobacteriales</taxon>
        <taxon>Natrialbaceae</taxon>
        <taxon>Natronobacterium</taxon>
    </lineage>
</organism>
<protein>
    <recommendedName>
        <fullName evidence="3">Lipoprotein</fullName>
    </recommendedName>
</protein>
<dbReference type="OrthoDB" id="377934at2157"/>